<comment type="caution">
    <text evidence="14">The sequence shown here is derived from an EMBL/GenBank/DDBJ whole genome shotgun (WGS) entry which is preliminary data.</text>
</comment>
<evidence type="ECO:0000256" key="5">
    <source>
        <dbReference type="ARBA" id="ARBA00005072"/>
    </source>
</evidence>
<dbReference type="GO" id="GO:0008652">
    <property type="term" value="P:amino acid biosynthetic process"/>
    <property type="evidence" value="ECO:0007669"/>
    <property type="project" value="UniProtKB-ARBA"/>
</dbReference>
<evidence type="ECO:0000256" key="6">
    <source>
        <dbReference type="ARBA" id="ARBA00009320"/>
    </source>
</evidence>
<dbReference type="SUPFAM" id="SSF56752">
    <property type="entry name" value="D-aminoacid aminotransferase-like PLP-dependent enzymes"/>
    <property type="match status" value="1"/>
</dbReference>
<protein>
    <recommendedName>
        <fullName evidence="8">Probable branched-chain-amino-acid aminotransferase</fullName>
        <ecNumber evidence="7">2.6.1.42</ecNumber>
    </recommendedName>
</protein>
<dbReference type="GO" id="GO:0016829">
    <property type="term" value="F:lyase activity"/>
    <property type="evidence" value="ECO:0007669"/>
    <property type="project" value="UniProtKB-KW"/>
</dbReference>
<organism evidence="14 15">
    <name type="scientific">Rubellimicrobium thermophilum DSM 16684</name>
    <dbReference type="NCBI Taxonomy" id="1123069"/>
    <lineage>
        <taxon>Bacteria</taxon>
        <taxon>Pseudomonadati</taxon>
        <taxon>Pseudomonadota</taxon>
        <taxon>Alphaproteobacteria</taxon>
        <taxon>Rhodobacterales</taxon>
        <taxon>Roseobacteraceae</taxon>
        <taxon>Rubellimicrobium</taxon>
    </lineage>
</organism>
<proteinExistence type="inferred from homology"/>
<keyword evidence="14" id="KW-0808">Transferase</keyword>
<dbReference type="InterPro" id="IPR036038">
    <property type="entry name" value="Aminotransferase-like"/>
</dbReference>
<dbReference type="GO" id="GO:0005829">
    <property type="term" value="C:cytosol"/>
    <property type="evidence" value="ECO:0007669"/>
    <property type="project" value="TreeGrafter"/>
</dbReference>
<keyword evidence="14" id="KW-0456">Lyase</keyword>
<dbReference type="InterPro" id="IPR043132">
    <property type="entry name" value="BCAT-like_C"/>
</dbReference>
<comment type="pathway">
    <text evidence="4">Amino-acid biosynthesis; L-valine biosynthesis; L-valine from pyruvate: step 4/4.</text>
</comment>
<keyword evidence="10" id="KW-0028">Amino-acid biosynthesis</keyword>
<keyword evidence="14" id="KW-0032">Aminotransferase</keyword>
<accession>S9S4T5</accession>
<dbReference type="PATRIC" id="fig|1123069.3.peg.1757"/>
<evidence type="ECO:0000256" key="11">
    <source>
        <dbReference type="ARBA" id="ARBA00048212"/>
    </source>
</evidence>
<dbReference type="PANTHER" id="PTHR42743">
    <property type="entry name" value="AMINO-ACID AMINOTRANSFERASE"/>
    <property type="match status" value="1"/>
</dbReference>
<evidence type="ECO:0000256" key="9">
    <source>
        <dbReference type="ARBA" id="ARBA00022898"/>
    </source>
</evidence>
<comment type="catalytic activity">
    <reaction evidence="13">
        <text>L-leucine + 2-oxoglutarate = 4-methyl-2-oxopentanoate + L-glutamate</text>
        <dbReference type="Rhea" id="RHEA:18321"/>
        <dbReference type="ChEBI" id="CHEBI:16810"/>
        <dbReference type="ChEBI" id="CHEBI:17865"/>
        <dbReference type="ChEBI" id="CHEBI:29985"/>
        <dbReference type="ChEBI" id="CHEBI:57427"/>
        <dbReference type="EC" id="2.6.1.42"/>
    </reaction>
</comment>
<evidence type="ECO:0000256" key="4">
    <source>
        <dbReference type="ARBA" id="ARBA00004931"/>
    </source>
</evidence>
<comment type="catalytic activity">
    <reaction evidence="12">
        <text>L-isoleucine + 2-oxoglutarate = (S)-3-methyl-2-oxopentanoate + L-glutamate</text>
        <dbReference type="Rhea" id="RHEA:24801"/>
        <dbReference type="ChEBI" id="CHEBI:16810"/>
        <dbReference type="ChEBI" id="CHEBI:29985"/>
        <dbReference type="ChEBI" id="CHEBI:35146"/>
        <dbReference type="ChEBI" id="CHEBI:58045"/>
        <dbReference type="EC" id="2.6.1.42"/>
    </reaction>
</comment>
<keyword evidence="15" id="KW-1185">Reference proteome</keyword>
<dbReference type="FunFam" id="3.20.10.10:FF:000002">
    <property type="entry name" value="D-alanine aminotransferase"/>
    <property type="match status" value="1"/>
</dbReference>
<dbReference type="STRING" id="1123069.ruthe_01792"/>
<dbReference type="Gene3D" id="3.20.10.10">
    <property type="entry name" value="D-amino Acid Aminotransferase, subunit A, domain 2"/>
    <property type="match status" value="1"/>
</dbReference>
<dbReference type="Proteomes" id="UP000015346">
    <property type="component" value="Unassembled WGS sequence"/>
</dbReference>
<evidence type="ECO:0000256" key="3">
    <source>
        <dbReference type="ARBA" id="ARBA00004824"/>
    </source>
</evidence>
<evidence type="ECO:0000313" key="15">
    <source>
        <dbReference type="Proteomes" id="UP000015346"/>
    </source>
</evidence>
<sequence>MPGWVEDGHVTEGTSNNAWIVTGGRIVTRHLGEEILAGITREAVLACAAEAQMVVEERPFTPAEALAAEEAFVTSATTFVLPVVRIDGQPVGAGVPGPIARRLRELYVERARARAI</sequence>
<evidence type="ECO:0000256" key="2">
    <source>
        <dbReference type="ARBA" id="ARBA00003109"/>
    </source>
</evidence>
<dbReference type="InterPro" id="IPR001544">
    <property type="entry name" value="Aminotrans_IV"/>
</dbReference>
<evidence type="ECO:0000256" key="1">
    <source>
        <dbReference type="ARBA" id="ARBA00001933"/>
    </source>
</evidence>
<dbReference type="InterPro" id="IPR050571">
    <property type="entry name" value="Class-IV_PLP-Dep_Aminotrnsfr"/>
</dbReference>
<dbReference type="GO" id="GO:0009082">
    <property type="term" value="P:branched-chain amino acid biosynthetic process"/>
    <property type="evidence" value="ECO:0007669"/>
    <property type="project" value="UniProtKB-KW"/>
</dbReference>
<dbReference type="GO" id="GO:0004084">
    <property type="term" value="F:branched-chain-amino-acid transaminase activity"/>
    <property type="evidence" value="ECO:0007669"/>
    <property type="project" value="UniProtKB-EC"/>
</dbReference>
<comment type="catalytic activity">
    <reaction evidence="11">
        <text>L-valine + 2-oxoglutarate = 3-methyl-2-oxobutanoate + L-glutamate</text>
        <dbReference type="Rhea" id="RHEA:24813"/>
        <dbReference type="ChEBI" id="CHEBI:11851"/>
        <dbReference type="ChEBI" id="CHEBI:16810"/>
        <dbReference type="ChEBI" id="CHEBI:29985"/>
        <dbReference type="ChEBI" id="CHEBI:57762"/>
        <dbReference type="EC" id="2.6.1.42"/>
    </reaction>
</comment>
<gene>
    <name evidence="14" type="ORF">ruthe_01792</name>
</gene>
<evidence type="ECO:0000256" key="7">
    <source>
        <dbReference type="ARBA" id="ARBA00013053"/>
    </source>
</evidence>
<evidence type="ECO:0000256" key="10">
    <source>
        <dbReference type="ARBA" id="ARBA00023304"/>
    </source>
</evidence>
<evidence type="ECO:0000313" key="14">
    <source>
        <dbReference type="EMBL" id="EPX85200.1"/>
    </source>
</evidence>
<comment type="pathway">
    <text evidence="5">Amino-acid biosynthesis; L-leucine biosynthesis; L-leucine from 3-methyl-2-oxobutanoate: step 4/4.</text>
</comment>
<dbReference type="EMBL" id="AOLV01000016">
    <property type="protein sequence ID" value="EPX85200.1"/>
    <property type="molecule type" value="Genomic_DNA"/>
</dbReference>
<dbReference type="EC" id="2.6.1.42" evidence="7"/>
<name>S9S4T5_9RHOB</name>
<dbReference type="HOGENOM" id="CLU_2095058_0_0_5"/>
<comment type="similarity">
    <text evidence="6">Belongs to the class-IV pyridoxal-phosphate-dependent aminotransferase family.</text>
</comment>
<dbReference type="AlphaFoldDB" id="S9S4T5"/>
<reference evidence="14 15" key="1">
    <citation type="journal article" date="2013" name="Stand. Genomic Sci.">
        <title>Genome sequence of the reddish-pigmented Rubellimicrobium thermophilum type strain (DSM 16684(T)), a member of the Roseobacter clade.</title>
        <authorList>
            <person name="Fiebig A."/>
            <person name="Riedel T."/>
            <person name="Gronow S."/>
            <person name="Petersen J."/>
            <person name="Klenk H.P."/>
            <person name="Goker M."/>
        </authorList>
    </citation>
    <scope>NUCLEOTIDE SEQUENCE [LARGE SCALE GENOMIC DNA]</scope>
    <source>
        <strain evidence="14 15">DSM 16684</strain>
    </source>
</reference>
<comment type="pathway">
    <text evidence="3">Amino-acid biosynthesis; L-isoleucine biosynthesis; L-isoleucine from 2-oxobutanoate: step 4/4.</text>
</comment>
<evidence type="ECO:0000256" key="8">
    <source>
        <dbReference type="ARBA" id="ARBA00014472"/>
    </source>
</evidence>
<evidence type="ECO:0000256" key="13">
    <source>
        <dbReference type="ARBA" id="ARBA00049229"/>
    </source>
</evidence>
<keyword evidence="10" id="KW-0100">Branched-chain amino acid biosynthesis</keyword>
<dbReference type="Pfam" id="PF01063">
    <property type="entry name" value="Aminotran_4"/>
    <property type="match status" value="1"/>
</dbReference>
<keyword evidence="9" id="KW-0663">Pyridoxal phosphate</keyword>
<comment type="function">
    <text evidence="2">Acts on leucine, isoleucine and valine.</text>
</comment>
<dbReference type="PANTHER" id="PTHR42743:SF11">
    <property type="entry name" value="AMINODEOXYCHORISMATE LYASE"/>
    <property type="match status" value="1"/>
</dbReference>
<comment type="cofactor">
    <cofactor evidence="1">
        <name>pyridoxal 5'-phosphate</name>
        <dbReference type="ChEBI" id="CHEBI:597326"/>
    </cofactor>
</comment>
<evidence type="ECO:0000256" key="12">
    <source>
        <dbReference type="ARBA" id="ARBA00048798"/>
    </source>
</evidence>